<evidence type="ECO:0000256" key="1">
    <source>
        <dbReference type="SAM" id="Phobius"/>
    </source>
</evidence>
<dbReference type="AlphaFoldDB" id="A0AAQ3RRQ2"/>
<feature type="transmembrane region" description="Helical" evidence="1">
    <location>
        <begin position="56"/>
        <end position="77"/>
    </location>
</feature>
<feature type="transmembrane region" description="Helical" evidence="1">
    <location>
        <begin position="97"/>
        <end position="120"/>
    </location>
</feature>
<dbReference type="Proteomes" id="UP001374535">
    <property type="component" value="Chromosome 7"/>
</dbReference>
<organism evidence="2 3">
    <name type="scientific">Vigna mungo</name>
    <name type="common">Black gram</name>
    <name type="synonym">Phaseolus mungo</name>
    <dbReference type="NCBI Taxonomy" id="3915"/>
    <lineage>
        <taxon>Eukaryota</taxon>
        <taxon>Viridiplantae</taxon>
        <taxon>Streptophyta</taxon>
        <taxon>Embryophyta</taxon>
        <taxon>Tracheophyta</taxon>
        <taxon>Spermatophyta</taxon>
        <taxon>Magnoliopsida</taxon>
        <taxon>eudicotyledons</taxon>
        <taxon>Gunneridae</taxon>
        <taxon>Pentapetalae</taxon>
        <taxon>rosids</taxon>
        <taxon>fabids</taxon>
        <taxon>Fabales</taxon>
        <taxon>Fabaceae</taxon>
        <taxon>Papilionoideae</taxon>
        <taxon>50 kb inversion clade</taxon>
        <taxon>NPAAA clade</taxon>
        <taxon>indigoferoid/millettioid clade</taxon>
        <taxon>Phaseoleae</taxon>
        <taxon>Vigna</taxon>
    </lineage>
</organism>
<feature type="non-terminal residue" evidence="2">
    <location>
        <position position="1"/>
    </location>
</feature>
<proteinExistence type="predicted"/>
<keyword evidence="1" id="KW-1133">Transmembrane helix</keyword>
<evidence type="ECO:0000313" key="3">
    <source>
        <dbReference type="Proteomes" id="UP001374535"/>
    </source>
</evidence>
<dbReference type="EMBL" id="CP144694">
    <property type="protein sequence ID" value="WVZ02763.1"/>
    <property type="molecule type" value="Genomic_DNA"/>
</dbReference>
<gene>
    <name evidence="2" type="ORF">V8G54_023569</name>
</gene>
<accession>A0AAQ3RRQ2</accession>
<evidence type="ECO:0000313" key="2">
    <source>
        <dbReference type="EMBL" id="WVZ02763.1"/>
    </source>
</evidence>
<sequence>INLFEPEFLIFDVIWISKTIFSCKLRKLSRILLLKIASKFMLFLVAFIYCKCMNSLIFGLPSLDQCLIVLLSFLFQPHTSYELVASDLDLTFEQCKYLYLSLLFSLHLLTDMQLLILLLFDQILLLTTQNL</sequence>
<keyword evidence="1" id="KW-0812">Transmembrane</keyword>
<feature type="transmembrane region" description="Helical" evidence="1">
    <location>
        <begin position="31"/>
        <end position="49"/>
    </location>
</feature>
<protein>
    <submittedName>
        <fullName evidence="2">Uncharacterized protein</fullName>
    </submittedName>
</protein>
<keyword evidence="1" id="KW-0472">Membrane</keyword>
<keyword evidence="3" id="KW-1185">Reference proteome</keyword>
<name>A0AAQ3RRQ2_VIGMU</name>
<reference evidence="2 3" key="1">
    <citation type="journal article" date="2023" name="Life. Sci Alliance">
        <title>Evolutionary insights into 3D genome organization and epigenetic landscape of Vigna mungo.</title>
        <authorList>
            <person name="Junaid A."/>
            <person name="Singh B."/>
            <person name="Bhatia S."/>
        </authorList>
    </citation>
    <scope>NUCLEOTIDE SEQUENCE [LARGE SCALE GENOMIC DNA]</scope>
    <source>
        <strain evidence="2">Urdbean</strain>
    </source>
</reference>